<dbReference type="OrthoDB" id="10361491at2759"/>
<name>A0A8X6JEC8_TRICU</name>
<organism evidence="1 2">
    <name type="scientific">Trichonephila clavata</name>
    <name type="common">Joro spider</name>
    <name type="synonym">Nephila clavata</name>
    <dbReference type="NCBI Taxonomy" id="2740835"/>
    <lineage>
        <taxon>Eukaryota</taxon>
        <taxon>Metazoa</taxon>
        <taxon>Ecdysozoa</taxon>
        <taxon>Arthropoda</taxon>
        <taxon>Chelicerata</taxon>
        <taxon>Arachnida</taxon>
        <taxon>Araneae</taxon>
        <taxon>Araneomorphae</taxon>
        <taxon>Entelegynae</taxon>
        <taxon>Araneoidea</taxon>
        <taxon>Nephilidae</taxon>
        <taxon>Trichonephila</taxon>
    </lineage>
</organism>
<reference evidence="1" key="1">
    <citation type="submission" date="2020-07" db="EMBL/GenBank/DDBJ databases">
        <title>Multicomponent nature underlies the extraordinary mechanical properties of spider dragline silk.</title>
        <authorList>
            <person name="Kono N."/>
            <person name="Nakamura H."/>
            <person name="Mori M."/>
            <person name="Yoshida Y."/>
            <person name="Ohtoshi R."/>
            <person name="Malay A.D."/>
            <person name="Moran D.A.P."/>
            <person name="Tomita M."/>
            <person name="Numata K."/>
            <person name="Arakawa K."/>
        </authorList>
    </citation>
    <scope>NUCLEOTIDE SEQUENCE</scope>
</reference>
<keyword evidence="2" id="KW-1185">Reference proteome</keyword>
<comment type="caution">
    <text evidence="1">The sequence shown here is derived from an EMBL/GenBank/DDBJ whole genome shotgun (WGS) entry which is preliminary data.</text>
</comment>
<proteinExistence type="predicted"/>
<dbReference type="Proteomes" id="UP000887116">
    <property type="component" value="Unassembled WGS sequence"/>
</dbReference>
<protein>
    <submittedName>
        <fullName evidence="1">Uncharacterized protein</fullName>
    </submittedName>
</protein>
<accession>A0A8X6JEC8</accession>
<gene>
    <name evidence="1" type="ORF">TNCT_131461</name>
</gene>
<evidence type="ECO:0000313" key="2">
    <source>
        <dbReference type="Proteomes" id="UP000887116"/>
    </source>
</evidence>
<evidence type="ECO:0000313" key="1">
    <source>
        <dbReference type="EMBL" id="GFR22163.1"/>
    </source>
</evidence>
<sequence length="221" mass="24766">MATTERERDFKTERDSRRRRVLKCEEERDSRILKQISCVCDVPRPEHNGASQVGGEAFSYLDHSVCHLLGALQHRHPASRFSGERQRGRPSLSVPALWSVPRPCEQCHQPSAVLLGEQAVPQVCRPHIPMRKNSGCSLGQTKRLPVPGVSHDGGCKFAVIILSLEKVPAQEGLADLQGKVHQRWSHECDLEFWLFLQGVRRKASEKEVSLVSSISNSLFSS</sequence>
<dbReference type="AlphaFoldDB" id="A0A8X6JEC8"/>
<dbReference type="EMBL" id="BMAO01018247">
    <property type="protein sequence ID" value="GFR22163.1"/>
    <property type="molecule type" value="Genomic_DNA"/>
</dbReference>